<dbReference type="GO" id="GO:0016887">
    <property type="term" value="F:ATP hydrolysis activity"/>
    <property type="evidence" value="ECO:0007669"/>
    <property type="project" value="InterPro"/>
</dbReference>
<dbReference type="SUPFAM" id="SSF52540">
    <property type="entry name" value="P-loop containing nucleoside triphosphate hydrolases"/>
    <property type="match status" value="1"/>
</dbReference>
<name>A0A076G4E2_9CAUD</name>
<dbReference type="InterPro" id="IPR027417">
    <property type="entry name" value="P-loop_NTPase"/>
</dbReference>
<reference evidence="4" key="1">
    <citation type="journal article" date="2014" name="Elife">
        <title>Evolutionary consequences of intra-patient phage predation on microbial populations.</title>
        <authorList>
            <person name="Seed K.D."/>
            <person name="Yen M."/>
            <person name="Shapiro B.J."/>
            <person name="Hilaire I.J."/>
            <person name="Charles R.C."/>
            <person name="Teng J.E."/>
            <person name="Ivers L.C."/>
            <person name="Boncy J."/>
            <person name="Harris J.B."/>
            <person name="Camilli A."/>
        </authorList>
    </citation>
    <scope>NUCLEOTIDE SEQUENCE [LARGE SCALE GENOMIC DNA]</scope>
</reference>
<organism evidence="3 4">
    <name type="scientific">Vibrio phage ICP2_2011_A</name>
    <dbReference type="NCBI Taxonomy" id="1529057"/>
    <lineage>
        <taxon>Viruses</taxon>
        <taxon>Duplodnaviria</taxon>
        <taxon>Heunggongvirae</taxon>
        <taxon>Uroviricota</taxon>
        <taxon>Caudoviricetes</taxon>
        <taxon>Zobellviridae</taxon>
        <taxon>Icepovirus</taxon>
        <taxon>Icepovirus bengalense</taxon>
    </lineage>
</organism>
<accession>A0A076G4E2</accession>
<dbReference type="InterPro" id="IPR011704">
    <property type="entry name" value="ATPase_dyneun-rel_AAA"/>
</dbReference>
<sequence length="371" mass="42013">MATMTTATSEALRSRVAEALAARMAGEARKDEYVTTAKQPEAPKKPTLFEDEIPQPSGDGVKEYAEIIGHPHPNGEFYFHTYKKEDWPEELQSLIPEIDTNMEFDDDLALAILMGIEYDKPVFAYGAPGAGKSVTPEQICARIGYPFMFCAGMGGTEPSDYVGSPWVSDGSMEWKDGPMSYAVRKGVFLLYDEPFKASAQTNMCIQSLLDTRRTLKLYGHPDPVKGNLRAHGSFRIMLADNVRGSGDQMDKFAAEIQDQSTLNRMVYKVHVPYPTEKAEKEILRRKFPQLTERLATKIVSLANMIRKGWEQGTITMPYSVRDSQELAEQSLRLRNPAYAFKMTYFDAVNDDVEKKELEKMWNMVKFDEYKL</sequence>
<evidence type="ECO:0000256" key="1">
    <source>
        <dbReference type="SAM" id="MobiDB-lite"/>
    </source>
</evidence>
<proteinExistence type="predicted"/>
<dbReference type="Pfam" id="PF07728">
    <property type="entry name" value="AAA_5"/>
    <property type="match status" value="1"/>
</dbReference>
<feature type="region of interest" description="Disordered" evidence="1">
    <location>
        <begin position="26"/>
        <end position="56"/>
    </location>
</feature>
<dbReference type="Proteomes" id="UP000028661">
    <property type="component" value="Segment"/>
</dbReference>
<dbReference type="EMBL" id="KM224878">
    <property type="protein sequence ID" value="AII27086.1"/>
    <property type="molecule type" value="Genomic_DNA"/>
</dbReference>
<feature type="domain" description="ATPase dynein-related AAA" evidence="2">
    <location>
        <begin position="122"/>
        <end position="247"/>
    </location>
</feature>
<protein>
    <recommendedName>
        <fullName evidence="2">ATPase dynein-related AAA domain-containing protein</fullName>
    </recommendedName>
</protein>
<evidence type="ECO:0000313" key="4">
    <source>
        <dbReference type="Proteomes" id="UP000028661"/>
    </source>
</evidence>
<evidence type="ECO:0000313" key="3">
    <source>
        <dbReference type="EMBL" id="AII27086.1"/>
    </source>
</evidence>
<dbReference type="Gene3D" id="3.40.50.300">
    <property type="entry name" value="P-loop containing nucleotide triphosphate hydrolases"/>
    <property type="match status" value="1"/>
</dbReference>
<dbReference type="GO" id="GO:0005524">
    <property type="term" value="F:ATP binding"/>
    <property type="evidence" value="ECO:0007669"/>
    <property type="project" value="InterPro"/>
</dbReference>
<evidence type="ECO:0000259" key="2">
    <source>
        <dbReference type="Pfam" id="PF07728"/>
    </source>
</evidence>
<gene>
    <name evidence="3" type="ORF">ICP22011A_0042</name>
</gene>